<gene>
    <name evidence="2" type="ORF">J2851_004732</name>
</gene>
<keyword evidence="3" id="KW-1185">Reference proteome</keyword>
<evidence type="ECO:0000313" key="2">
    <source>
        <dbReference type="EMBL" id="MBP2294936.1"/>
    </source>
</evidence>
<keyword evidence="1" id="KW-0472">Membrane</keyword>
<reference evidence="2 3" key="1">
    <citation type="submission" date="2021-03" db="EMBL/GenBank/DDBJ databases">
        <title>Genomic Encyclopedia of Type Strains, Phase III (KMG-III): the genomes of soil and plant-associated and newly described type strains.</title>
        <authorList>
            <person name="Whitman W."/>
        </authorList>
    </citation>
    <scope>NUCLEOTIDE SEQUENCE [LARGE SCALE GENOMIC DNA]</scope>
    <source>
        <strain evidence="2 3">IMMIB AFH-6</strain>
    </source>
</reference>
<keyword evidence="1" id="KW-0812">Transmembrane</keyword>
<evidence type="ECO:0000313" key="3">
    <source>
        <dbReference type="Proteomes" id="UP000781958"/>
    </source>
</evidence>
<dbReference type="RefSeq" id="WP_209769251.1">
    <property type="nucleotide sequence ID" value="NZ_JAGINP010000018.1"/>
</dbReference>
<proteinExistence type="predicted"/>
<protein>
    <submittedName>
        <fullName evidence="2">Uncharacterized protein</fullName>
    </submittedName>
</protein>
<evidence type="ECO:0000256" key="1">
    <source>
        <dbReference type="SAM" id="Phobius"/>
    </source>
</evidence>
<accession>A0ABS4SQV0</accession>
<keyword evidence="1" id="KW-1133">Transmembrane helix</keyword>
<feature type="transmembrane region" description="Helical" evidence="1">
    <location>
        <begin position="35"/>
        <end position="56"/>
    </location>
</feature>
<sequence>MPDCIDCSVQAHHAAASQLEPLLEPLLDLGLRQPLGALVVLMFALYALLVLAGRIADRVDPLRPEWRPAPIRVPARDRVWRFPNGPRGRI</sequence>
<name>A0ABS4SQV0_9PROT</name>
<organism evidence="2 3">
    <name type="scientific">Azospirillum rugosum</name>
    <dbReference type="NCBI Taxonomy" id="416170"/>
    <lineage>
        <taxon>Bacteria</taxon>
        <taxon>Pseudomonadati</taxon>
        <taxon>Pseudomonadota</taxon>
        <taxon>Alphaproteobacteria</taxon>
        <taxon>Rhodospirillales</taxon>
        <taxon>Azospirillaceae</taxon>
        <taxon>Azospirillum</taxon>
    </lineage>
</organism>
<dbReference type="Proteomes" id="UP000781958">
    <property type="component" value="Unassembled WGS sequence"/>
</dbReference>
<comment type="caution">
    <text evidence="2">The sequence shown here is derived from an EMBL/GenBank/DDBJ whole genome shotgun (WGS) entry which is preliminary data.</text>
</comment>
<dbReference type="EMBL" id="JAGINP010000018">
    <property type="protein sequence ID" value="MBP2294936.1"/>
    <property type="molecule type" value="Genomic_DNA"/>
</dbReference>